<dbReference type="Pfam" id="PF00296">
    <property type="entry name" value="Bac_luciferase"/>
    <property type="match status" value="1"/>
</dbReference>
<keyword evidence="3" id="KW-0560">Oxidoreductase</keyword>
<dbReference type="PANTHER" id="PTHR30137:SF16">
    <property type="entry name" value="BLL0895 PROTEIN"/>
    <property type="match status" value="1"/>
</dbReference>
<evidence type="ECO:0000256" key="1">
    <source>
        <dbReference type="ARBA" id="ARBA00010426"/>
    </source>
</evidence>
<evidence type="ECO:0000256" key="3">
    <source>
        <dbReference type="ARBA" id="ARBA00023002"/>
    </source>
</evidence>
<dbReference type="InterPro" id="IPR050766">
    <property type="entry name" value="Bact_Lucif_Oxidored"/>
</dbReference>
<keyword evidence="7" id="KW-1185">Reference proteome</keyword>
<sequence length="400" mass="44329">MPSSRLRFGAFVAPFHPVDENPMLWIERDLELAEWLDRLGYDEFWMGEHHSGGYEINASPEVFIAAASQRTRTIKFGTGVSSVPYHHPLMLADRMRQLDYLTRGRTMFGIGPGSLPSDAHMQGIPTSSVRDRLDASIEPLVRLLRGETVTTRNEWFTLQEARLQLLPYDEQGMEIAVASMVSPTGARAAGQWGLSMLSIGATSAGAFNGLGSNWAIAEQMAQDHGQRVDRSRWRLAGPVHVAETREKARENMRYGLAKWVDYFASVAALPFSPAPGLDPVDAMIDTGFAVIGTPDDCIAQIARLQEQSGGFGCFLQIHVPWADWAETKRSYELIARHVMPKVNGLNVNRHASEHCLRNNNALFRGELQSAQNARVAQHAAQKGEANLNPDILAMLKEKAQ</sequence>
<gene>
    <name evidence="6" type="ORF">SAMIE_1019300</name>
</gene>
<dbReference type="EMBL" id="AP018664">
    <property type="protein sequence ID" value="BBD98429.1"/>
    <property type="molecule type" value="Genomic_DNA"/>
</dbReference>
<dbReference type="InterPro" id="IPR011251">
    <property type="entry name" value="Luciferase-like_dom"/>
</dbReference>
<keyword evidence="2" id="KW-0285">Flavoprotein</keyword>
<dbReference type="KEGG" id="sami:SAMIE_1019300"/>
<evidence type="ECO:0000259" key="5">
    <source>
        <dbReference type="Pfam" id="PF00296"/>
    </source>
</evidence>
<evidence type="ECO:0000256" key="2">
    <source>
        <dbReference type="ARBA" id="ARBA00022630"/>
    </source>
</evidence>
<feature type="domain" description="Luciferase-like" evidence="5">
    <location>
        <begin position="7"/>
        <end position="306"/>
    </location>
</feature>
<dbReference type="PANTHER" id="PTHR30137">
    <property type="entry name" value="LUCIFERASE-LIKE MONOOXYGENASE"/>
    <property type="match status" value="1"/>
</dbReference>
<name>A0A494WDH0_9SPHN</name>
<reference evidence="6 7" key="1">
    <citation type="submission" date="2018-05" db="EMBL/GenBank/DDBJ databases">
        <title>Complete Genome Sequence of the Nonylphenol-Degrading Bacterium Sphingobium amiense DSM 16289T.</title>
        <authorList>
            <person name="Ootsuka M."/>
            <person name="Nishizawa T."/>
            <person name="Ohta H."/>
        </authorList>
    </citation>
    <scope>NUCLEOTIDE SEQUENCE [LARGE SCALE GENOMIC DNA]</scope>
    <source>
        <strain evidence="6 7">DSM 16289</strain>
    </source>
</reference>
<dbReference type="Gene3D" id="3.20.20.30">
    <property type="entry name" value="Luciferase-like domain"/>
    <property type="match status" value="1"/>
</dbReference>
<dbReference type="AlphaFoldDB" id="A0A494WDH0"/>
<dbReference type="RefSeq" id="WP_066701218.1">
    <property type="nucleotide sequence ID" value="NZ_AP018664.1"/>
</dbReference>
<evidence type="ECO:0000313" key="6">
    <source>
        <dbReference type="EMBL" id="BBD98429.1"/>
    </source>
</evidence>
<dbReference type="GO" id="GO:0004497">
    <property type="term" value="F:monooxygenase activity"/>
    <property type="evidence" value="ECO:0007669"/>
    <property type="project" value="UniProtKB-KW"/>
</dbReference>
<comment type="similarity">
    <text evidence="1">Belongs to the bacterial luciferase oxidoreductase family.</text>
</comment>
<dbReference type="Proteomes" id="UP000279959">
    <property type="component" value="Chromosome"/>
</dbReference>
<accession>A0A494WDH0</accession>
<protein>
    <submittedName>
        <fullName evidence="6">LLM class flavin-dependent oxidoreductase</fullName>
    </submittedName>
</protein>
<dbReference type="GO" id="GO:0005829">
    <property type="term" value="C:cytosol"/>
    <property type="evidence" value="ECO:0007669"/>
    <property type="project" value="TreeGrafter"/>
</dbReference>
<dbReference type="GO" id="GO:0016705">
    <property type="term" value="F:oxidoreductase activity, acting on paired donors, with incorporation or reduction of molecular oxygen"/>
    <property type="evidence" value="ECO:0007669"/>
    <property type="project" value="InterPro"/>
</dbReference>
<evidence type="ECO:0000313" key="7">
    <source>
        <dbReference type="Proteomes" id="UP000279959"/>
    </source>
</evidence>
<keyword evidence="4" id="KW-0503">Monooxygenase</keyword>
<organism evidence="6 7">
    <name type="scientific">Sphingobium amiense</name>
    <dbReference type="NCBI Taxonomy" id="135719"/>
    <lineage>
        <taxon>Bacteria</taxon>
        <taxon>Pseudomonadati</taxon>
        <taxon>Pseudomonadota</taxon>
        <taxon>Alphaproteobacteria</taxon>
        <taxon>Sphingomonadales</taxon>
        <taxon>Sphingomonadaceae</taxon>
        <taxon>Sphingobium</taxon>
    </lineage>
</organism>
<dbReference type="InterPro" id="IPR036661">
    <property type="entry name" value="Luciferase-like_sf"/>
</dbReference>
<proteinExistence type="inferred from homology"/>
<dbReference type="SUPFAM" id="SSF51679">
    <property type="entry name" value="Bacterial luciferase-like"/>
    <property type="match status" value="1"/>
</dbReference>
<evidence type="ECO:0000256" key="4">
    <source>
        <dbReference type="ARBA" id="ARBA00023033"/>
    </source>
</evidence>